<dbReference type="GO" id="GO:0008649">
    <property type="term" value="F:rRNA methyltransferase activity"/>
    <property type="evidence" value="ECO:0007669"/>
    <property type="project" value="TreeGrafter"/>
</dbReference>
<comment type="caution">
    <text evidence="7">The sequence shown here is derived from an EMBL/GenBank/DDBJ whole genome shotgun (WGS) entry which is preliminary data.</text>
</comment>
<dbReference type="SUPFAM" id="SSF53335">
    <property type="entry name" value="S-adenosyl-L-methionine-dependent methyltransferases"/>
    <property type="match status" value="1"/>
</dbReference>
<evidence type="ECO:0000256" key="2">
    <source>
        <dbReference type="ARBA" id="ARBA00015190"/>
    </source>
</evidence>
<dbReference type="AlphaFoldDB" id="X1HDS4"/>
<keyword evidence="4" id="KW-0489">Methyltransferase</keyword>
<comment type="similarity">
    <text evidence="1">Belongs to the methyltransferase superfamily. Fibrillarin family.</text>
</comment>
<dbReference type="PANTHER" id="PTHR10335">
    <property type="entry name" value="RRNA 2-O-METHYLTRANSFERASE FIBRILLARIN"/>
    <property type="match status" value="1"/>
</dbReference>
<dbReference type="Gene3D" id="3.40.50.150">
    <property type="entry name" value="Vaccinia Virus protein VP39"/>
    <property type="match status" value="1"/>
</dbReference>
<dbReference type="GO" id="GO:1990259">
    <property type="term" value="F:histone H2AQ104 methyltransferase activity"/>
    <property type="evidence" value="ECO:0007669"/>
    <property type="project" value="TreeGrafter"/>
</dbReference>
<dbReference type="GO" id="GO:0003723">
    <property type="term" value="F:RNA binding"/>
    <property type="evidence" value="ECO:0007669"/>
    <property type="project" value="UniProtKB-KW"/>
</dbReference>
<dbReference type="EMBL" id="BARU01028169">
    <property type="protein sequence ID" value="GAH67547.1"/>
    <property type="molecule type" value="Genomic_DNA"/>
</dbReference>
<feature type="non-terminal residue" evidence="7">
    <location>
        <position position="202"/>
    </location>
</feature>
<keyword evidence="3" id="KW-0698">rRNA processing</keyword>
<evidence type="ECO:0000256" key="6">
    <source>
        <dbReference type="ARBA" id="ARBA00022884"/>
    </source>
</evidence>
<dbReference type="GO" id="GO:0000494">
    <property type="term" value="P:box C/D sno(s)RNA 3'-end processing"/>
    <property type="evidence" value="ECO:0007669"/>
    <property type="project" value="TreeGrafter"/>
</dbReference>
<dbReference type="InterPro" id="IPR000692">
    <property type="entry name" value="Fibrillarin"/>
</dbReference>
<keyword evidence="6" id="KW-0694">RNA-binding</keyword>
<protein>
    <recommendedName>
        <fullName evidence="2">rRNA 2'-O-methyltransferase fibrillarin</fullName>
    </recommendedName>
</protein>
<evidence type="ECO:0000313" key="7">
    <source>
        <dbReference type="EMBL" id="GAH67547.1"/>
    </source>
</evidence>
<gene>
    <name evidence="7" type="ORF">S03H2_45004</name>
</gene>
<dbReference type="PRINTS" id="PR00052">
    <property type="entry name" value="FIBRILLARIN"/>
</dbReference>
<dbReference type="NCBIfam" id="NF003276">
    <property type="entry name" value="PRK04266.1-2"/>
    <property type="match status" value="1"/>
</dbReference>
<name>X1HDS4_9ZZZZ</name>
<evidence type="ECO:0000256" key="5">
    <source>
        <dbReference type="ARBA" id="ARBA00022679"/>
    </source>
</evidence>
<dbReference type="InterPro" id="IPR029063">
    <property type="entry name" value="SAM-dependent_MTases_sf"/>
</dbReference>
<dbReference type="Gene3D" id="3.30.200.20">
    <property type="entry name" value="Phosphorylase Kinase, domain 1"/>
    <property type="match status" value="1"/>
</dbReference>
<sequence length="202" mass="22307">MLRPNMAPEEVFPGIFRLEVDSRAVLATRNLTPGRKVYGEQLVDVDGVEYRIWSPYRSKLAAAVLKGLVESPLSIGDRVLYLGVASGTTCSHISDVVGLKGYIWGVDFAPRSLRDLVSNVARYRQNISPILGDARDPASYSAEVQRVDVLYADVAQPAQAEIVVKNAEMYLRQGGRLAIAIKSRSVNVTRSPREVYSDQIRV</sequence>
<reference evidence="7" key="1">
    <citation type="journal article" date="2014" name="Front. Microbiol.">
        <title>High frequency of phylogenetically diverse reductive dehalogenase-homologous genes in deep subseafloor sedimentary metagenomes.</title>
        <authorList>
            <person name="Kawai M."/>
            <person name="Futagami T."/>
            <person name="Toyoda A."/>
            <person name="Takaki Y."/>
            <person name="Nishi S."/>
            <person name="Hori S."/>
            <person name="Arai W."/>
            <person name="Tsubouchi T."/>
            <person name="Morono Y."/>
            <person name="Uchiyama I."/>
            <person name="Ito T."/>
            <person name="Fujiyama A."/>
            <person name="Inagaki F."/>
            <person name="Takami H."/>
        </authorList>
    </citation>
    <scope>NUCLEOTIDE SEQUENCE</scope>
    <source>
        <strain evidence="7">Expedition CK06-06</strain>
    </source>
</reference>
<keyword evidence="5" id="KW-0808">Transferase</keyword>
<dbReference type="Pfam" id="PF01269">
    <property type="entry name" value="Fibrillarin"/>
    <property type="match status" value="1"/>
</dbReference>
<evidence type="ECO:0000256" key="4">
    <source>
        <dbReference type="ARBA" id="ARBA00022603"/>
    </source>
</evidence>
<dbReference type="PANTHER" id="PTHR10335:SF17">
    <property type="entry name" value="FIBRILLARIN"/>
    <property type="match status" value="1"/>
</dbReference>
<dbReference type="PIRSF" id="PIRSF006540">
    <property type="entry name" value="Nop17p"/>
    <property type="match status" value="1"/>
</dbReference>
<evidence type="ECO:0000256" key="1">
    <source>
        <dbReference type="ARBA" id="ARBA00010632"/>
    </source>
</evidence>
<proteinExistence type="inferred from homology"/>
<accession>X1HDS4</accession>
<organism evidence="7">
    <name type="scientific">marine sediment metagenome</name>
    <dbReference type="NCBI Taxonomy" id="412755"/>
    <lineage>
        <taxon>unclassified sequences</taxon>
        <taxon>metagenomes</taxon>
        <taxon>ecological metagenomes</taxon>
    </lineage>
</organism>
<evidence type="ECO:0000256" key="3">
    <source>
        <dbReference type="ARBA" id="ARBA00022552"/>
    </source>
</evidence>
<dbReference type="SMART" id="SM01206">
    <property type="entry name" value="Fibrillarin"/>
    <property type="match status" value="1"/>
</dbReference>